<dbReference type="HOGENOM" id="CLU_105396_1_0_9"/>
<name>W0E960_9FIRM</name>
<dbReference type="AlphaFoldDB" id="W0E960"/>
<dbReference type="Proteomes" id="UP000010847">
    <property type="component" value="Chromosome"/>
</dbReference>
<reference evidence="2 3" key="1">
    <citation type="submission" date="2013-12" db="EMBL/GenBank/DDBJ databases">
        <authorList>
            <consortium name="DOE Joint Genome Institute"/>
            <person name="Smidt H."/>
            <person name="Huntemann M."/>
            <person name="Han J."/>
            <person name="Chen A."/>
            <person name="Kyrpides N."/>
            <person name="Mavromatis K."/>
            <person name="Markowitz V."/>
            <person name="Palaniappan K."/>
            <person name="Ivanova N."/>
            <person name="Schaumberg A."/>
            <person name="Pati A."/>
            <person name="Liolios K."/>
            <person name="Nordberg H.P."/>
            <person name="Cantor M.N."/>
            <person name="Hua S.X."/>
            <person name="Woyke T."/>
        </authorList>
    </citation>
    <scope>NUCLEOTIDE SEQUENCE [LARGE SCALE GENOMIC DNA]</scope>
    <source>
        <strain evidence="3">DSM 15288</strain>
    </source>
</reference>
<keyword evidence="1" id="KW-1133">Transmembrane helix</keyword>
<dbReference type="Gene3D" id="1.10.287.4300">
    <property type="entry name" value="Stage III sporulation protein AH-like"/>
    <property type="match status" value="1"/>
</dbReference>
<gene>
    <name evidence="2" type="ORF">DESME_10455</name>
</gene>
<proteinExistence type="predicted"/>
<organism evidence="2 3">
    <name type="scientific">Desulfitobacterium metallireducens DSM 15288</name>
    <dbReference type="NCBI Taxonomy" id="871968"/>
    <lineage>
        <taxon>Bacteria</taxon>
        <taxon>Bacillati</taxon>
        <taxon>Bacillota</taxon>
        <taxon>Clostridia</taxon>
        <taxon>Eubacteriales</taxon>
        <taxon>Desulfitobacteriaceae</taxon>
        <taxon>Desulfitobacterium</taxon>
    </lineage>
</organism>
<accession>W0E960</accession>
<dbReference type="STRING" id="871968.DESME_10455"/>
<protein>
    <recommendedName>
        <fullName evidence="4">Stage III sporulation protein AH</fullName>
    </recommendedName>
</protein>
<keyword evidence="1" id="KW-0472">Membrane</keyword>
<dbReference type="eggNOG" id="ENOG5032YS3">
    <property type="taxonomic scope" value="Bacteria"/>
</dbReference>
<feature type="transmembrane region" description="Helical" evidence="1">
    <location>
        <begin position="16"/>
        <end position="37"/>
    </location>
</feature>
<evidence type="ECO:0000313" key="3">
    <source>
        <dbReference type="Proteomes" id="UP000010847"/>
    </source>
</evidence>
<dbReference type="OrthoDB" id="1680784at2"/>
<dbReference type="KEGG" id="dmt:DESME_10455"/>
<dbReference type="EMBL" id="CP007032">
    <property type="protein sequence ID" value="AHF07405.1"/>
    <property type="molecule type" value="Genomic_DNA"/>
</dbReference>
<dbReference type="InterPro" id="IPR024232">
    <property type="entry name" value="SpoIIIAH"/>
</dbReference>
<evidence type="ECO:0000256" key="1">
    <source>
        <dbReference type="SAM" id="Phobius"/>
    </source>
</evidence>
<dbReference type="InterPro" id="IPR038503">
    <property type="entry name" value="SpoIIIAH_sf"/>
</dbReference>
<evidence type="ECO:0000313" key="2">
    <source>
        <dbReference type="EMBL" id="AHF07405.1"/>
    </source>
</evidence>
<evidence type="ECO:0008006" key="4">
    <source>
        <dbReference type="Google" id="ProtNLM"/>
    </source>
</evidence>
<dbReference type="RefSeq" id="WP_006716063.1">
    <property type="nucleotide sequence ID" value="NZ_CP007032.1"/>
</dbReference>
<keyword evidence="3" id="KW-1185">Reference proteome</keyword>
<dbReference type="Pfam" id="PF12685">
    <property type="entry name" value="SpoIIIAH"/>
    <property type="match status" value="1"/>
</dbReference>
<sequence length="188" mass="21604">MKILIQIPRQMLRNKVRWCIGGLLLLLCILIGVGWIFTDHQPSHIDEKNTLAVNGVIDSQNIQVSTEVVKPELRGENYFVDYRLRRDQLRQDEKTMLAAVLNSNIEKTKEDAQQKWLELTSRISKEDEIENLLKIKGFQDVVVDLAPDSINIIILAASLSPHEISIIQDITMRVTPVRLDRINISIRK</sequence>
<keyword evidence="1" id="KW-0812">Transmembrane</keyword>